<comment type="subcellular location">
    <subcellularLocation>
        <location evidence="1">Cytoplasm</location>
    </subcellularLocation>
</comment>
<sequence length="205" mass="23082">MSNTSTISKSLIEAIKARRTYYAISKQSPISDDQIISLVQEAVKYSPSAFNSQSARAVVLLGENHDKLWNIVKETLRKIVPADQFASTEQRVDSFKAGYGSVLFFEDTTVIEGLQKQFASYADNFPKWSQQSSAIVQYVAWTLLEEQGLGASLQHYNPLIDEEVKQAWDIPASWQLIAQMPFGTPTAQPGEKEFQPIDERVKIFK</sequence>
<evidence type="ECO:0000259" key="4">
    <source>
        <dbReference type="Pfam" id="PF00881"/>
    </source>
</evidence>
<dbReference type="GO" id="GO:0016491">
    <property type="term" value="F:oxidoreductase activity"/>
    <property type="evidence" value="ECO:0007669"/>
    <property type="project" value="UniProtKB-KW"/>
</dbReference>
<organism evidence="5 6">
    <name type="scientific">Paenibacillus catalpae</name>
    <dbReference type="NCBI Taxonomy" id="1045775"/>
    <lineage>
        <taxon>Bacteria</taxon>
        <taxon>Bacillati</taxon>
        <taxon>Bacillota</taxon>
        <taxon>Bacilli</taxon>
        <taxon>Bacillales</taxon>
        <taxon>Paenibacillaceae</taxon>
        <taxon>Paenibacillus</taxon>
    </lineage>
</organism>
<evidence type="ECO:0000313" key="5">
    <source>
        <dbReference type="EMBL" id="SFD58339.1"/>
    </source>
</evidence>
<protein>
    <recommendedName>
        <fullName evidence="4">Nitroreductase domain-containing protein</fullName>
    </recommendedName>
</protein>
<keyword evidence="3" id="KW-0560">Oxidoreductase</keyword>
<dbReference type="CDD" id="cd02140">
    <property type="entry name" value="Frm2-like"/>
    <property type="match status" value="1"/>
</dbReference>
<dbReference type="Gene3D" id="3.40.109.10">
    <property type="entry name" value="NADH Oxidase"/>
    <property type="match status" value="1"/>
</dbReference>
<dbReference type="AlphaFoldDB" id="A0A1I1TIE5"/>
<keyword evidence="6" id="KW-1185">Reference proteome</keyword>
<evidence type="ECO:0000313" key="6">
    <source>
        <dbReference type="Proteomes" id="UP000198855"/>
    </source>
</evidence>
<dbReference type="Pfam" id="PF00881">
    <property type="entry name" value="Nitroreductase"/>
    <property type="match status" value="1"/>
</dbReference>
<dbReference type="STRING" id="1045775.SAMN05216378_0527"/>
<reference evidence="6" key="1">
    <citation type="submission" date="2016-10" db="EMBL/GenBank/DDBJ databases">
        <authorList>
            <person name="Varghese N."/>
            <person name="Submissions S."/>
        </authorList>
    </citation>
    <scope>NUCLEOTIDE SEQUENCE [LARGE SCALE GENOMIC DNA]</scope>
    <source>
        <strain evidence="6">CGMCC 1.10784</strain>
    </source>
</reference>
<keyword evidence="2" id="KW-0963">Cytoplasm</keyword>
<gene>
    <name evidence="5" type="ORF">SAMN05216378_0527</name>
</gene>
<evidence type="ECO:0000256" key="3">
    <source>
        <dbReference type="ARBA" id="ARBA00023002"/>
    </source>
</evidence>
<proteinExistence type="predicted"/>
<dbReference type="InterPro" id="IPR000415">
    <property type="entry name" value="Nitroreductase-like"/>
</dbReference>
<name>A0A1I1TIE5_9BACL</name>
<dbReference type="EMBL" id="FOMT01000001">
    <property type="protein sequence ID" value="SFD58339.1"/>
    <property type="molecule type" value="Genomic_DNA"/>
</dbReference>
<dbReference type="Proteomes" id="UP000198855">
    <property type="component" value="Unassembled WGS sequence"/>
</dbReference>
<dbReference type="GO" id="GO:0005737">
    <property type="term" value="C:cytoplasm"/>
    <property type="evidence" value="ECO:0007669"/>
    <property type="project" value="UniProtKB-SubCell"/>
</dbReference>
<accession>A0A1I1TIE5</accession>
<evidence type="ECO:0000256" key="1">
    <source>
        <dbReference type="ARBA" id="ARBA00004496"/>
    </source>
</evidence>
<evidence type="ECO:0000256" key="2">
    <source>
        <dbReference type="ARBA" id="ARBA00022490"/>
    </source>
</evidence>
<dbReference type="PANTHER" id="PTHR43035">
    <property type="entry name" value="FATTY ACID REPRESSION MUTANT PROTEIN 2-RELATED"/>
    <property type="match status" value="1"/>
</dbReference>
<dbReference type="InterPro" id="IPR033877">
    <property type="entry name" value="Frm2/Hbn1"/>
</dbReference>
<dbReference type="InterPro" id="IPR029479">
    <property type="entry name" value="Nitroreductase"/>
</dbReference>
<dbReference type="PANTHER" id="PTHR43035:SF1">
    <property type="entry name" value="FATTY ACID REPRESSION MUTANT PROTEIN 2-RELATED"/>
    <property type="match status" value="1"/>
</dbReference>
<dbReference type="SUPFAM" id="SSF55469">
    <property type="entry name" value="FMN-dependent nitroreductase-like"/>
    <property type="match status" value="1"/>
</dbReference>
<dbReference type="GO" id="GO:0034599">
    <property type="term" value="P:cellular response to oxidative stress"/>
    <property type="evidence" value="ECO:0007669"/>
    <property type="project" value="InterPro"/>
</dbReference>
<dbReference type="RefSeq" id="WP_091180666.1">
    <property type="nucleotide sequence ID" value="NZ_FOMT01000001.1"/>
</dbReference>
<feature type="domain" description="Nitroreductase" evidence="4">
    <location>
        <begin position="15"/>
        <end position="183"/>
    </location>
</feature>
<dbReference type="FunFam" id="3.40.109.10:FF:000001">
    <property type="entry name" value="Nitroreductase family"/>
    <property type="match status" value="1"/>
</dbReference>